<proteinExistence type="inferred from homology"/>
<dbReference type="InterPro" id="IPR005545">
    <property type="entry name" value="YCII"/>
</dbReference>
<dbReference type="PANTHER" id="PTHR37828">
    <property type="entry name" value="GSR2449 PROTEIN"/>
    <property type="match status" value="1"/>
</dbReference>
<gene>
    <name evidence="3" type="ORF">UBAL3_95450132</name>
</gene>
<dbReference type="Pfam" id="PF03795">
    <property type="entry name" value="YCII"/>
    <property type="match status" value="1"/>
</dbReference>
<feature type="domain" description="YCII-related" evidence="2">
    <location>
        <begin position="19"/>
        <end position="88"/>
    </location>
</feature>
<keyword evidence="4" id="KW-1185">Reference proteome</keyword>
<evidence type="ECO:0000313" key="3">
    <source>
        <dbReference type="EMBL" id="EES51912.1"/>
    </source>
</evidence>
<comment type="similarity">
    <text evidence="1">Belongs to the YciI family.</text>
</comment>
<dbReference type="Gene3D" id="3.30.70.1060">
    <property type="entry name" value="Dimeric alpha+beta barrel"/>
    <property type="match status" value="1"/>
</dbReference>
<reference evidence="3 4" key="1">
    <citation type="journal article" date="2009" name="Appl. Environ. Microbiol.">
        <title>Community genomic and proteomic analyses of chemoautotrophic iron-oxidizing "Leptospirillum rubarum" (Group II) and "Leptospirillum ferrodiazotrophum" (Group III) bacteria in acid mine drainage biofilms.</title>
        <authorList>
            <person name="Goltsman D.S."/>
            <person name="Denef V.J."/>
            <person name="Singer S.W."/>
            <person name="VerBerkmoes N.C."/>
            <person name="Lefsrud M."/>
            <person name="Mueller R.S."/>
            <person name="Dick G.J."/>
            <person name="Sun C.L."/>
            <person name="Wheeler K.E."/>
            <person name="Zemla A."/>
            <person name="Baker B.J."/>
            <person name="Hauser L."/>
            <person name="Land M."/>
            <person name="Shah M.B."/>
            <person name="Thelen M.P."/>
            <person name="Hettich R.L."/>
            <person name="Banfield J.F."/>
        </authorList>
    </citation>
    <scope>NUCLEOTIDE SEQUENCE [LARGE SCALE GENOMIC DNA]</scope>
</reference>
<protein>
    <recommendedName>
        <fullName evidence="2">YCII-related domain-containing protein</fullName>
    </recommendedName>
</protein>
<dbReference type="Proteomes" id="UP000009374">
    <property type="component" value="Unassembled WGS sequence"/>
</dbReference>
<dbReference type="SUPFAM" id="SSF54909">
    <property type="entry name" value="Dimeric alpha+beta barrel"/>
    <property type="match status" value="1"/>
</dbReference>
<dbReference type="PANTHER" id="PTHR37828:SF1">
    <property type="entry name" value="YCII-RELATED DOMAIN-CONTAINING PROTEIN"/>
    <property type="match status" value="1"/>
</dbReference>
<organism evidence="3 4">
    <name type="scientific">Leptospirillum ferrodiazotrophum</name>
    <dbReference type="NCBI Taxonomy" id="412449"/>
    <lineage>
        <taxon>Bacteria</taxon>
        <taxon>Pseudomonadati</taxon>
        <taxon>Nitrospirota</taxon>
        <taxon>Nitrospiria</taxon>
        <taxon>Nitrospirales</taxon>
        <taxon>Nitrospiraceae</taxon>
        <taxon>Leptospirillum</taxon>
    </lineage>
</organism>
<evidence type="ECO:0000256" key="1">
    <source>
        <dbReference type="ARBA" id="ARBA00007689"/>
    </source>
</evidence>
<evidence type="ECO:0000313" key="4">
    <source>
        <dbReference type="Proteomes" id="UP000009374"/>
    </source>
</evidence>
<dbReference type="AlphaFoldDB" id="C6HZX4"/>
<dbReference type="EMBL" id="GG693884">
    <property type="protein sequence ID" value="EES51912.1"/>
    <property type="molecule type" value="Genomic_DNA"/>
</dbReference>
<evidence type="ECO:0000259" key="2">
    <source>
        <dbReference type="Pfam" id="PF03795"/>
    </source>
</evidence>
<name>C6HZX4_9BACT</name>
<sequence>MASPSRFFVVHVIYLRPFEEVEPWVVPHREHLDRLVTEGHLLLSGPLVPRTGGLLLMKASDRAAVERMLAEDPYAKAQVARYEVLEFSPVKFSDELRAVFGGG</sequence>
<dbReference type="InterPro" id="IPR011008">
    <property type="entry name" value="Dimeric_a/b-barrel"/>
</dbReference>
<accession>C6HZX4</accession>